<protein>
    <recommendedName>
        <fullName evidence="5">Glycoside hydrolase family 5 domain-containing protein</fullName>
    </recommendedName>
</protein>
<evidence type="ECO:0000313" key="7">
    <source>
        <dbReference type="Proteomes" id="UP000308768"/>
    </source>
</evidence>
<name>A0A4U0XZT2_9PEZI</name>
<feature type="domain" description="Glycoside hydrolase family 5" evidence="5">
    <location>
        <begin position="48"/>
        <end position="323"/>
    </location>
</feature>
<gene>
    <name evidence="6" type="ORF">B0A49_00434</name>
</gene>
<keyword evidence="3 4" id="KW-0326">Glycosidase</keyword>
<dbReference type="EMBL" id="NAJN01000003">
    <property type="protein sequence ID" value="TKA82281.1"/>
    <property type="molecule type" value="Genomic_DNA"/>
</dbReference>
<dbReference type="Gene3D" id="3.20.20.80">
    <property type="entry name" value="Glycosidases"/>
    <property type="match status" value="1"/>
</dbReference>
<comment type="similarity">
    <text evidence="1 4">Belongs to the glycosyl hydrolase 5 (cellulase A) family.</text>
</comment>
<dbReference type="STRING" id="331657.A0A4U0XZT2"/>
<dbReference type="OrthoDB" id="442731at2759"/>
<dbReference type="GO" id="GO:0004553">
    <property type="term" value="F:hydrolase activity, hydrolyzing O-glycosyl compounds"/>
    <property type="evidence" value="ECO:0007669"/>
    <property type="project" value="InterPro"/>
</dbReference>
<dbReference type="InterPro" id="IPR001547">
    <property type="entry name" value="Glyco_hydro_5"/>
</dbReference>
<organism evidence="6 7">
    <name type="scientific">Cryomyces minteri</name>
    <dbReference type="NCBI Taxonomy" id="331657"/>
    <lineage>
        <taxon>Eukaryota</taxon>
        <taxon>Fungi</taxon>
        <taxon>Dikarya</taxon>
        <taxon>Ascomycota</taxon>
        <taxon>Pezizomycotina</taxon>
        <taxon>Dothideomycetes</taxon>
        <taxon>Dothideomycetes incertae sedis</taxon>
        <taxon>Cryomyces</taxon>
    </lineage>
</organism>
<dbReference type="SUPFAM" id="SSF51445">
    <property type="entry name" value="(Trans)glycosidases"/>
    <property type="match status" value="1"/>
</dbReference>
<sequence>MEPLFTPPLRTRGRDIVDAHNKRLKLASINWYGGSDELFVPGGLDVRPRRAIAALIRRLGFNSVRLPYSDEMVAKNPPIPHELLAANPDLFGMRALDVFEAVVTALTDEGVAVIVNDHITNAAWCDGMNLCDSSWKNDQLGPLCRFRQTEDDWIAHWETIMARFVNNPHVVAADLRNEPRGLWGTMTWTAWATAAARCGERLLKMQPNWLMIIEGVSSANDLSGVRQRPVRYSVPDRTVYSAHVYSWSGWGNLNPYKGREYPSFARAMEQNWAFILAENIAPVWIGEFGAPDSPNKGDAHYWKNLMKYLEEVDADFGYWAINPRKPHMNERESYSILKDDWETLIDDYRMQDLQRLMK</sequence>
<evidence type="ECO:0000256" key="3">
    <source>
        <dbReference type="ARBA" id="ARBA00023295"/>
    </source>
</evidence>
<evidence type="ECO:0000256" key="2">
    <source>
        <dbReference type="ARBA" id="ARBA00022801"/>
    </source>
</evidence>
<comment type="caution">
    <text evidence="6">The sequence shown here is derived from an EMBL/GenBank/DDBJ whole genome shotgun (WGS) entry which is preliminary data.</text>
</comment>
<dbReference type="PANTHER" id="PTHR31263">
    <property type="entry name" value="CELLULASE FAMILY PROTEIN (AFU_ORTHOLOGUE AFUA_5G14560)"/>
    <property type="match status" value="1"/>
</dbReference>
<evidence type="ECO:0000259" key="5">
    <source>
        <dbReference type="Pfam" id="PF00150"/>
    </source>
</evidence>
<accession>A0A4U0XZT2</accession>
<reference evidence="6 7" key="1">
    <citation type="submission" date="2017-03" db="EMBL/GenBank/DDBJ databases">
        <title>Genomes of endolithic fungi from Antarctica.</title>
        <authorList>
            <person name="Coleine C."/>
            <person name="Masonjones S."/>
            <person name="Stajich J.E."/>
        </authorList>
    </citation>
    <scope>NUCLEOTIDE SEQUENCE [LARGE SCALE GENOMIC DNA]</scope>
    <source>
        <strain evidence="6 7">CCFEE 5187</strain>
    </source>
</reference>
<keyword evidence="2 4" id="KW-0378">Hydrolase</keyword>
<dbReference type="PANTHER" id="PTHR31263:SF0">
    <property type="entry name" value="CELLULASE FAMILY PROTEIN (AFU_ORTHOLOGUE AFUA_5G14560)"/>
    <property type="match status" value="1"/>
</dbReference>
<dbReference type="Pfam" id="PF00150">
    <property type="entry name" value="Cellulase"/>
    <property type="match status" value="1"/>
</dbReference>
<dbReference type="InterPro" id="IPR017853">
    <property type="entry name" value="GH"/>
</dbReference>
<dbReference type="AlphaFoldDB" id="A0A4U0XZT2"/>
<proteinExistence type="inferred from homology"/>
<dbReference type="GO" id="GO:0000272">
    <property type="term" value="P:polysaccharide catabolic process"/>
    <property type="evidence" value="ECO:0007669"/>
    <property type="project" value="InterPro"/>
</dbReference>
<evidence type="ECO:0000313" key="6">
    <source>
        <dbReference type="EMBL" id="TKA82281.1"/>
    </source>
</evidence>
<keyword evidence="7" id="KW-1185">Reference proteome</keyword>
<evidence type="ECO:0000256" key="4">
    <source>
        <dbReference type="RuleBase" id="RU361153"/>
    </source>
</evidence>
<dbReference type="Proteomes" id="UP000308768">
    <property type="component" value="Unassembled WGS sequence"/>
</dbReference>
<evidence type="ECO:0000256" key="1">
    <source>
        <dbReference type="ARBA" id="ARBA00005641"/>
    </source>
</evidence>